<dbReference type="EMBL" id="JBHTCG010000001">
    <property type="protein sequence ID" value="MFC7380879.1"/>
    <property type="molecule type" value="Genomic_DNA"/>
</dbReference>
<dbReference type="InterPro" id="IPR009061">
    <property type="entry name" value="DNA-bd_dom_put_sf"/>
</dbReference>
<sequence length="67" mass="7484">MTGGELFTAEEAAAEVGVETATIYNWVRRGYLNSAEKRGRYKLFRLGDVFACESSRSRAHRKSANVV</sequence>
<organism evidence="2 3">
    <name type="scientific">Sphaerisporangium rhizosphaerae</name>
    <dbReference type="NCBI Taxonomy" id="2269375"/>
    <lineage>
        <taxon>Bacteria</taxon>
        <taxon>Bacillati</taxon>
        <taxon>Actinomycetota</taxon>
        <taxon>Actinomycetes</taxon>
        <taxon>Streptosporangiales</taxon>
        <taxon>Streptosporangiaceae</taxon>
        <taxon>Sphaerisporangium</taxon>
    </lineage>
</organism>
<gene>
    <name evidence="2" type="ORF">ACFQSB_01595</name>
</gene>
<dbReference type="InterPro" id="IPR041657">
    <property type="entry name" value="HTH_17"/>
</dbReference>
<evidence type="ECO:0000313" key="3">
    <source>
        <dbReference type="Proteomes" id="UP001596496"/>
    </source>
</evidence>
<accession>A0ABW2NX55</accession>
<evidence type="ECO:0000313" key="2">
    <source>
        <dbReference type="EMBL" id="MFC7380879.1"/>
    </source>
</evidence>
<dbReference type="RefSeq" id="WP_380823866.1">
    <property type="nucleotide sequence ID" value="NZ_JBHTCG010000001.1"/>
</dbReference>
<evidence type="ECO:0000259" key="1">
    <source>
        <dbReference type="Pfam" id="PF12728"/>
    </source>
</evidence>
<dbReference type="SUPFAM" id="SSF46955">
    <property type="entry name" value="Putative DNA-binding domain"/>
    <property type="match status" value="1"/>
</dbReference>
<keyword evidence="3" id="KW-1185">Reference proteome</keyword>
<name>A0ABW2NX55_9ACTN</name>
<protein>
    <submittedName>
        <fullName evidence="2">Helix-turn-helix domain-containing protein</fullName>
    </submittedName>
</protein>
<feature type="domain" description="Helix-turn-helix" evidence="1">
    <location>
        <begin position="6"/>
        <end position="49"/>
    </location>
</feature>
<dbReference type="Gene3D" id="1.10.1660.10">
    <property type="match status" value="1"/>
</dbReference>
<proteinExistence type="predicted"/>
<reference evidence="3" key="1">
    <citation type="journal article" date="2019" name="Int. J. Syst. Evol. Microbiol.">
        <title>The Global Catalogue of Microorganisms (GCM) 10K type strain sequencing project: providing services to taxonomists for standard genome sequencing and annotation.</title>
        <authorList>
            <consortium name="The Broad Institute Genomics Platform"/>
            <consortium name="The Broad Institute Genome Sequencing Center for Infectious Disease"/>
            <person name="Wu L."/>
            <person name="Ma J."/>
        </authorList>
    </citation>
    <scope>NUCLEOTIDE SEQUENCE [LARGE SCALE GENOMIC DNA]</scope>
    <source>
        <strain evidence="3">CECT 7649</strain>
    </source>
</reference>
<dbReference type="Pfam" id="PF12728">
    <property type="entry name" value="HTH_17"/>
    <property type="match status" value="1"/>
</dbReference>
<dbReference type="Proteomes" id="UP001596496">
    <property type="component" value="Unassembled WGS sequence"/>
</dbReference>
<comment type="caution">
    <text evidence="2">The sequence shown here is derived from an EMBL/GenBank/DDBJ whole genome shotgun (WGS) entry which is preliminary data.</text>
</comment>